<evidence type="ECO:0000256" key="6">
    <source>
        <dbReference type="ARBA" id="ARBA00023136"/>
    </source>
</evidence>
<feature type="transmembrane region" description="Helical" evidence="7">
    <location>
        <begin position="354"/>
        <end position="374"/>
    </location>
</feature>
<sequence length="480" mass="54534">MESLKEKTAKGLFWGAMNNTVQQLFGFAFGIVTLRLLSPQDNGMMAIIAVFSQVATVLQDSGFRSALVNIKEPSHRDYNAVFWFNIIVAVIMYFVLFFTAPLIADYYHTPELTWFSRYAFLSIILAGFNTAQSAWLFKNLRAKQQAKAAMTAVLLSGIVCIVMAWQGYAYWSLATQGLVFIGVYMLMNWHYSPWRPSLSFDFRPIRSMFRFSVKMLLTTIVERVNVNIMNILLGRYFSKHDVGIYNTAYNWSQKGSSLVQGMVAQVAQPVFSDLQDDRERQLRVLRKMMRFAAFVSFPLMFGLSLVAEEFIVVAITAKWLGSAMLLRVLSIAAAFSPLSTVLSQYIVSRGRSGIYLACTAALCVMLVGMMIGLHSRGIEVMVWAYTVLFVLWFFVWHFFASRLSGYSLFDMLADTMPFLLAALLVMLLTGWTTASVGTLWLRLVLRIIISASLYFALMKLLRVKMLDECIEFVKRKIGRK</sequence>
<keyword evidence="9" id="KW-1185">Reference proteome</keyword>
<comment type="similarity">
    <text evidence="2">Belongs to the polysaccharide synthase family.</text>
</comment>
<evidence type="ECO:0000256" key="5">
    <source>
        <dbReference type="ARBA" id="ARBA00022989"/>
    </source>
</evidence>
<feature type="transmembrane region" description="Helical" evidence="7">
    <location>
        <begin position="319"/>
        <end position="342"/>
    </location>
</feature>
<feature type="transmembrane region" description="Helical" evidence="7">
    <location>
        <begin position="380"/>
        <end position="399"/>
    </location>
</feature>
<dbReference type="InterPro" id="IPR050833">
    <property type="entry name" value="Poly_Biosynth_Transport"/>
</dbReference>
<name>A0A432LKA5_9BACT</name>
<dbReference type="EMBL" id="RYYU01000001">
    <property type="protein sequence ID" value="RUL59257.1"/>
    <property type="molecule type" value="Genomic_DNA"/>
</dbReference>
<feature type="transmembrane region" description="Helical" evidence="7">
    <location>
        <begin position="115"/>
        <end position="136"/>
    </location>
</feature>
<evidence type="ECO:0000256" key="7">
    <source>
        <dbReference type="SAM" id="Phobius"/>
    </source>
</evidence>
<protein>
    <submittedName>
        <fullName evidence="8">Lipopolysaccharide biosynthesis protein</fullName>
    </submittedName>
</protein>
<dbReference type="CDD" id="cd13127">
    <property type="entry name" value="MATE_tuaB_like"/>
    <property type="match status" value="1"/>
</dbReference>
<feature type="transmembrane region" description="Helical" evidence="7">
    <location>
        <begin position="439"/>
        <end position="457"/>
    </location>
</feature>
<reference evidence="8 9" key="1">
    <citation type="submission" date="2018-12" db="EMBL/GenBank/DDBJ databases">
        <title>Genome sequencing of Prevotella sp. KCOM 3155 (= JS262).</title>
        <authorList>
            <person name="Kook J.-K."/>
            <person name="Park S.-N."/>
            <person name="Lim Y.K."/>
        </authorList>
    </citation>
    <scope>NUCLEOTIDE SEQUENCE [LARGE SCALE GENOMIC DNA]</scope>
    <source>
        <strain evidence="8 9">KCOM 3155</strain>
    </source>
</reference>
<accession>A0A432LKA5</accession>
<dbReference type="Pfam" id="PF13440">
    <property type="entry name" value="Polysacc_synt_3"/>
    <property type="match status" value="1"/>
</dbReference>
<proteinExistence type="inferred from homology"/>
<feature type="transmembrane region" description="Helical" evidence="7">
    <location>
        <begin position="171"/>
        <end position="189"/>
    </location>
</feature>
<dbReference type="GO" id="GO:0005886">
    <property type="term" value="C:plasma membrane"/>
    <property type="evidence" value="ECO:0007669"/>
    <property type="project" value="UniProtKB-SubCell"/>
</dbReference>
<feature type="transmembrane region" description="Helical" evidence="7">
    <location>
        <begin position="80"/>
        <end position="103"/>
    </location>
</feature>
<keyword evidence="6 7" id="KW-0472">Membrane</keyword>
<keyword evidence="4 7" id="KW-0812">Transmembrane</keyword>
<dbReference type="OrthoDB" id="9770347at2"/>
<gene>
    <name evidence="8" type="ORF">EHV08_05470</name>
</gene>
<keyword evidence="5 7" id="KW-1133">Transmembrane helix</keyword>
<dbReference type="RefSeq" id="WP_126678418.1">
    <property type="nucleotide sequence ID" value="NZ_RYYU01000001.1"/>
</dbReference>
<evidence type="ECO:0000256" key="4">
    <source>
        <dbReference type="ARBA" id="ARBA00022692"/>
    </source>
</evidence>
<dbReference type="PANTHER" id="PTHR30250">
    <property type="entry name" value="PST FAMILY PREDICTED COLANIC ACID TRANSPORTER"/>
    <property type="match status" value="1"/>
</dbReference>
<comment type="subcellular location">
    <subcellularLocation>
        <location evidence="1">Cell membrane</location>
        <topology evidence="1">Multi-pass membrane protein</topology>
    </subcellularLocation>
</comment>
<keyword evidence="3" id="KW-1003">Cell membrane</keyword>
<feature type="transmembrane region" description="Helical" evidence="7">
    <location>
        <begin position="12"/>
        <end position="37"/>
    </location>
</feature>
<evidence type="ECO:0000313" key="9">
    <source>
        <dbReference type="Proteomes" id="UP000278983"/>
    </source>
</evidence>
<organism evidence="8 9">
    <name type="scientific">Prevotella koreensis</name>
    <dbReference type="NCBI Taxonomy" id="2490854"/>
    <lineage>
        <taxon>Bacteria</taxon>
        <taxon>Pseudomonadati</taxon>
        <taxon>Bacteroidota</taxon>
        <taxon>Bacteroidia</taxon>
        <taxon>Bacteroidales</taxon>
        <taxon>Prevotellaceae</taxon>
        <taxon>Prevotella</taxon>
    </lineage>
</organism>
<evidence type="ECO:0000256" key="2">
    <source>
        <dbReference type="ARBA" id="ARBA00007430"/>
    </source>
</evidence>
<evidence type="ECO:0000256" key="1">
    <source>
        <dbReference type="ARBA" id="ARBA00004651"/>
    </source>
</evidence>
<feature type="transmembrane region" description="Helical" evidence="7">
    <location>
        <begin position="148"/>
        <end position="165"/>
    </location>
</feature>
<evidence type="ECO:0000313" key="8">
    <source>
        <dbReference type="EMBL" id="RUL59257.1"/>
    </source>
</evidence>
<comment type="caution">
    <text evidence="8">The sequence shown here is derived from an EMBL/GenBank/DDBJ whole genome shotgun (WGS) entry which is preliminary data.</text>
</comment>
<dbReference type="Proteomes" id="UP000278983">
    <property type="component" value="Unassembled WGS sequence"/>
</dbReference>
<feature type="transmembrane region" description="Helical" evidence="7">
    <location>
        <begin position="411"/>
        <end position="433"/>
    </location>
</feature>
<feature type="transmembrane region" description="Helical" evidence="7">
    <location>
        <begin position="288"/>
        <end position="307"/>
    </location>
</feature>
<evidence type="ECO:0000256" key="3">
    <source>
        <dbReference type="ARBA" id="ARBA00022475"/>
    </source>
</evidence>
<dbReference type="PANTHER" id="PTHR30250:SF10">
    <property type="entry name" value="LIPOPOLYSACCHARIDE BIOSYNTHESIS PROTEIN WZXC"/>
    <property type="match status" value="1"/>
</dbReference>
<dbReference type="AlphaFoldDB" id="A0A432LKA5"/>